<evidence type="ECO:0000256" key="1">
    <source>
        <dbReference type="ARBA" id="ARBA00001947"/>
    </source>
</evidence>
<dbReference type="EMBL" id="QRQM01000023">
    <property type="protein sequence ID" value="RHN04262.1"/>
    <property type="molecule type" value="Genomic_DNA"/>
</dbReference>
<reference evidence="6 7" key="1">
    <citation type="submission" date="2018-08" db="EMBL/GenBank/DDBJ databases">
        <title>A genome reference for cultivated species of the human gut microbiota.</title>
        <authorList>
            <person name="Zou Y."/>
            <person name="Xue W."/>
            <person name="Luo G."/>
        </authorList>
    </citation>
    <scope>NUCLEOTIDE SEQUENCE [LARGE SCALE GENOMIC DNA]</scope>
    <source>
        <strain evidence="6 7">AF31-23</strain>
    </source>
</reference>
<dbReference type="InterPro" id="IPR036866">
    <property type="entry name" value="RibonucZ/Hydroxyglut_hydro"/>
</dbReference>
<dbReference type="Proteomes" id="UP000286003">
    <property type="component" value="Unassembled WGS sequence"/>
</dbReference>
<evidence type="ECO:0000313" key="6">
    <source>
        <dbReference type="EMBL" id="RHN04262.1"/>
    </source>
</evidence>
<dbReference type="GO" id="GO:0046872">
    <property type="term" value="F:metal ion binding"/>
    <property type="evidence" value="ECO:0007669"/>
    <property type="project" value="UniProtKB-KW"/>
</dbReference>
<accession>A0AB37M5G8</accession>
<name>A0AB37M5G8_9BACE</name>
<evidence type="ECO:0000256" key="4">
    <source>
        <dbReference type="ARBA" id="ARBA00022833"/>
    </source>
</evidence>
<dbReference type="RefSeq" id="WP_117707590.1">
    <property type="nucleotide sequence ID" value="NZ_JADNLS010000019.1"/>
</dbReference>
<proteinExistence type="predicted"/>
<dbReference type="SUPFAM" id="SSF56281">
    <property type="entry name" value="Metallo-hydrolase/oxidoreductase"/>
    <property type="match status" value="1"/>
</dbReference>
<dbReference type="GO" id="GO:0016787">
    <property type="term" value="F:hydrolase activity"/>
    <property type="evidence" value="ECO:0007669"/>
    <property type="project" value="UniProtKB-KW"/>
</dbReference>
<evidence type="ECO:0000313" key="7">
    <source>
        <dbReference type="Proteomes" id="UP000286003"/>
    </source>
</evidence>
<dbReference type="InterPro" id="IPR051453">
    <property type="entry name" value="MBL_Glyoxalase_II"/>
</dbReference>
<dbReference type="CDD" id="cd06262">
    <property type="entry name" value="metallo-hydrolase-like_MBL-fold"/>
    <property type="match status" value="1"/>
</dbReference>
<dbReference type="PANTHER" id="PTHR46233">
    <property type="entry name" value="HYDROXYACYLGLUTATHIONE HYDROLASE GLOC"/>
    <property type="match status" value="1"/>
</dbReference>
<feature type="domain" description="Metallo-beta-lactamase" evidence="5">
    <location>
        <begin position="12"/>
        <end position="188"/>
    </location>
</feature>
<keyword evidence="4" id="KW-0862">Zinc</keyword>
<comment type="cofactor">
    <cofactor evidence="1">
        <name>Zn(2+)</name>
        <dbReference type="ChEBI" id="CHEBI:29105"/>
    </cofactor>
</comment>
<dbReference type="SMART" id="SM00849">
    <property type="entry name" value="Lactamase_B"/>
    <property type="match status" value="1"/>
</dbReference>
<keyword evidence="2" id="KW-0479">Metal-binding</keyword>
<evidence type="ECO:0000256" key="2">
    <source>
        <dbReference type="ARBA" id="ARBA00022723"/>
    </source>
</evidence>
<dbReference type="Pfam" id="PF00753">
    <property type="entry name" value="Lactamase_B"/>
    <property type="match status" value="1"/>
</dbReference>
<organism evidence="6 7">
    <name type="scientific">Bacteroides intestinalis</name>
    <dbReference type="NCBI Taxonomy" id="329854"/>
    <lineage>
        <taxon>Bacteria</taxon>
        <taxon>Pseudomonadati</taxon>
        <taxon>Bacteroidota</taxon>
        <taxon>Bacteroidia</taxon>
        <taxon>Bacteroidales</taxon>
        <taxon>Bacteroidaceae</taxon>
        <taxon>Bacteroides</taxon>
    </lineage>
</organism>
<dbReference type="InterPro" id="IPR001279">
    <property type="entry name" value="Metallo-B-lactamas"/>
</dbReference>
<dbReference type="PANTHER" id="PTHR46233:SF3">
    <property type="entry name" value="HYDROXYACYLGLUTATHIONE HYDROLASE GLOC"/>
    <property type="match status" value="1"/>
</dbReference>
<dbReference type="Gene3D" id="3.60.15.10">
    <property type="entry name" value="Ribonuclease Z/Hydroxyacylglutathione hydrolase-like"/>
    <property type="match status" value="1"/>
</dbReference>
<dbReference type="AlphaFoldDB" id="A0AB37M5G8"/>
<protein>
    <submittedName>
        <fullName evidence="6">MBL fold metallo-hydrolase</fullName>
    </submittedName>
</protein>
<gene>
    <name evidence="6" type="ORF">DWZ32_17830</name>
</gene>
<keyword evidence="3" id="KW-0378">Hydrolase</keyword>
<evidence type="ECO:0000259" key="5">
    <source>
        <dbReference type="SMART" id="SM00849"/>
    </source>
</evidence>
<sequence>MKVTKVVNSIFSSNTYILEDNSSFDVWLVDCGDIDNIISFLPSKKVKGVLLTHTHFDHIYGLNDLFAIYPDCCVFTNIYGREGLLSAKKNLSLFHEKPFIFNKKEKIFVIEDGIEVNIGFTSAKAFFTPGHSESCISYIVNDYLFSGDSYISGIKVVTNLLGSNKSEAASSAKLIESMALNKVLCSGHGEMTKI</sequence>
<comment type="caution">
    <text evidence="6">The sequence shown here is derived from an EMBL/GenBank/DDBJ whole genome shotgun (WGS) entry which is preliminary data.</text>
</comment>
<evidence type="ECO:0000256" key="3">
    <source>
        <dbReference type="ARBA" id="ARBA00022801"/>
    </source>
</evidence>